<keyword evidence="1 3" id="KW-0378">Hydrolase</keyword>
<proteinExistence type="predicted"/>
<organism evidence="3 4">
    <name type="scientific">Steroidobacter flavus</name>
    <dbReference type="NCBI Taxonomy" id="1842136"/>
    <lineage>
        <taxon>Bacteria</taxon>
        <taxon>Pseudomonadati</taxon>
        <taxon>Pseudomonadota</taxon>
        <taxon>Gammaproteobacteria</taxon>
        <taxon>Steroidobacterales</taxon>
        <taxon>Steroidobacteraceae</taxon>
        <taxon>Steroidobacter</taxon>
    </lineage>
</organism>
<sequence length="281" mass="30891">MMSSEQLGRVPLRVRDFVFDSLAVGDPEAPLVLFLHGFPQFAESWADIMVPIANAGFRAVAVDQRGYSPGARPEGVAAYDMSLLVGDILEFADALGAHRFHLVAHDWGGILAWRLAAERPGKLLSLTVLSTPHTDALLNSIARDPVQAAMSQYIHFFRQPGGVAEAGMLANGAERLRAAFRGKLSTQRLETHVARLSVPGALTAALNWYRALDFDARIGPVHVDTLFIWGSADHALGEIAANDTADFVRAPYRFVRLDECSHWLMDEVPEDIVDLLLERLR</sequence>
<gene>
    <name evidence="3" type="ORF">ACFPN2_33420</name>
</gene>
<accession>A0ABV8T2E0</accession>
<dbReference type="Pfam" id="PF00561">
    <property type="entry name" value="Abhydrolase_1"/>
    <property type="match status" value="1"/>
</dbReference>
<dbReference type="Gene3D" id="3.40.50.1820">
    <property type="entry name" value="alpha/beta hydrolase"/>
    <property type="match status" value="1"/>
</dbReference>
<reference evidence="4" key="1">
    <citation type="journal article" date="2019" name="Int. J. Syst. Evol. Microbiol.">
        <title>The Global Catalogue of Microorganisms (GCM) 10K type strain sequencing project: providing services to taxonomists for standard genome sequencing and annotation.</title>
        <authorList>
            <consortium name="The Broad Institute Genomics Platform"/>
            <consortium name="The Broad Institute Genome Sequencing Center for Infectious Disease"/>
            <person name="Wu L."/>
            <person name="Ma J."/>
        </authorList>
    </citation>
    <scope>NUCLEOTIDE SEQUENCE [LARGE SCALE GENOMIC DNA]</scope>
    <source>
        <strain evidence="4">CGMCC 1.10759</strain>
    </source>
</reference>
<comment type="caution">
    <text evidence="3">The sequence shown here is derived from an EMBL/GenBank/DDBJ whole genome shotgun (WGS) entry which is preliminary data.</text>
</comment>
<dbReference type="GO" id="GO:0016787">
    <property type="term" value="F:hydrolase activity"/>
    <property type="evidence" value="ECO:0007669"/>
    <property type="project" value="UniProtKB-KW"/>
</dbReference>
<name>A0ABV8T2E0_9GAMM</name>
<dbReference type="InterPro" id="IPR000073">
    <property type="entry name" value="AB_hydrolase_1"/>
</dbReference>
<evidence type="ECO:0000313" key="4">
    <source>
        <dbReference type="Proteomes" id="UP001595904"/>
    </source>
</evidence>
<evidence type="ECO:0000313" key="3">
    <source>
        <dbReference type="EMBL" id="MFC4314023.1"/>
    </source>
</evidence>
<dbReference type="RefSeq" id="WP_380604864.1">
    <property type="nucleotide sequence ID" value="NZ_JBHSDU010000015.1"/>
</dbReference>
<protein>
    <submittedName>
        <fullName evidence="3">Alpha/beta fold hydrolase</fullName>
    </submittedName>
</protein>
<dbReference type="PANTHER" id="PTHR43329">
    <property type="entry name" value="EPOXIDE HYDROLASE"/>
    <property type="match status" value="1"/>
</dbReference>
<dbReference type="InterPro" id="IPR029058">
    <property type="entry name" value="AB_hydrolase_fold"/>
</dbReference>
<keyword evidence="4" id="KW-1185">Reference proteome</keyword>
<dbReference type="InterPro" id="IPR000639">
    <property type="entry name" value="Epox_hydrolase-like"/>
</dbReference>
<evidence type="ECO:0000256" key="1">
    <source>
        <dbReference type="ARBA" id="ARBA00022801"/>
    </source>
</evidence>
<dbReference type="PRINTS" id="PR00412">
    <property type="entry name" value="EPOXHYDRLASE"/>
</dbReference>
<dbReference type="Proteomes" id="UP001595904">
    <property type="component" value="Unassembled WGS sequence"/>
</dbReference>
<dbReference type="SUPFAM" id="SSF53474">
    <property type="entry name" value="alpha/beta-Hydrolases"/>
    <property type="match status" value="1"/>
</dbReference>
<dbReference type="EMBL" id="JBHSDU010000015">
    <property type="protein sequence ID" value="MFC4314023.1"/>
    <property type="molecule type" value="Genomic_DNA"/>
</dbReference>
<feature type="domain" description="AB hydrolase-1" evidence="2">
    <location>
        <begin position="30"/>
        <end position="267"/>
    </location>
</feature>
<evidence type="ECO:0000259" key="2">
    <source>
        <dbReference type="Pfam" id="PF00561"/>
    </source>
</evidence>